<comment type="caution">
    <text evidence="2">The sequence shown here is derived from an EMBL/GenBank/DDBJ whole genome shotgun (WGS) entry which is preliminary data.</text>
</comment>
<evidence type="ECO:0000313" key="3">
    <source>
        <dbReference type="Proteomes" id="UP000485058"/>
    </source>
</evidence>
<proteinExistence type="predicted"/>
<feature type="region of interest" description="Disordered" evidence="1">
    <location>
        <begin position="1"/>
        <end position="21"/>
    </location>
</feature>
<reference evidence="2 3" key="1">
    <citation type="submission" date="2020-02" db="EMBL/GenBank/DDBJ databases">
        <title>Draft genome sequence of Haematococcus lacustris strain NIES-144.</title>
        <authorList>
            <person name="Morimoto D."/>
            <person name="Nakagawa S."/>
            <person name="Yoshida T."/>
            <person name="Sawayama S."/>
        </authorList>
    </citation>
    <scope>NUCLEOTIDE SEQUENCE [LARGE SCALE GENOMIC DNA]</scope>
    <source>
        <strain evidence="2 3">NIES-144</strain>
    </source>
</reference>
<organism evidence="2 3">
    <name type="scientific">Haematococcus lacustris</name>
    <name type="common">Green alga</name>
    <name type="synonym">Haematococcus pluvialis</name>
    <dbReference type="NCBI Taxonomy" id="44745"/>
    <lineage>
        <taxon>Eukaryota</taxon>
        <taxon>Viridiplantae</taxon>
        <taxon>Chlorophyta</taxon>
        <taxon>core chlorophytes</taxon>
        <taxon>Chlorophyceae</taxon>
        <taxon>CS clade</taxon>
        <taxon>Chlamydomonadales</taxon>
        <taxon>Haematococcaceae</taxon>
        <taxon>Haematococcus</taxon>
    </lineage>
</organism>
<dbReference type="Proteomes" id="UP000485058">
    <property type="component" value="Unassembled WGS sequence"/>
</dbReference>
<keyword evidence="3" id="KW-1185">Reference proteome</keyword>
<feature type="compositionally biased region" description="Polar residues" evidence="1">
    <location>
        <begin position="253"/>
        <end position="281"/>
    </location>
</feature>
<name>A0A699Y8G3_HAELA</name>
<dbReference type="AlphaFoldDB" id="A0A699Y8G3"/>
<feature type="region of interest" description="Disordered" evidence="1">
    <location>
        <begin position="251"/>
        <end position="302"/>
    </location>
</feature>
<evidence type="ECO:0000256" key="1">
    <source>
        <dbReference type="SAM" id="MobiDB-lite"/>
    </source>
</evidence>
<protein>
    <submittedName>
        <fullName evidence="2">Uncharacterized protein</fullName>
    </submittedName>
</protein>
<evidence type="ECO:0000313" key="2">
    <source>
        <dbReference type="EMBL" id="GFH06363.1"/>
    </source>
</evidence>
<dbReference type="EMBL" id="BLLF01000035">
    <property type="protein sequence ID" value="GFH06363.1"/>
    <property type="molecule type" value="Genomic_DNA"/>
</dbReference>
<accession>A0A699Y8G3</accession>
<gene>
    <name evidence="2" type="ORF">HaLaN_00980</name>
</gene>
<sequence length="302" mass="31794">MDCGVAASQRPAAGPLLPKQGHSIKHSRRAVEPTGQQHCVNSLVSRTSYGSRCSKLTAPALPVPSSTASSERVDLADLVESEVLAVLQGEPGTTTNALLASLARSSRIPKLTQAELAQVLDNLSSTGLVFKDNRGNVRLSKAARGSLPWHSPETFQAAGSLTANQSASNGSDQADVNGHATTAEQLQQDIIHILEGAPGMTSSSLHAQLTRVTRGPRLSDDEFDSLVEALSTAGLLMRDNRGNVRLAAGIVSRSPSPSPSTFHTEQRASPATSAYQLQQPTGRGRHHLQPPARTAEEVVQAS</sequence>